<organism evidence="11 12">
    <name type="scientific">Coturnix japonica</name>
    <name type="common">Japanese quail</name>
    <name type="synonym">Coturnix coturnix japonica</name>
    <dbReference type="NCBI Taxonomy" id="93934"/>
    <lineage>
        <taxon>Eukaryota</taxon>
        <taxon>Metazoa</taxon>
        <taxon>Chordata</taxon>
        <taxon>Craniata</taxon>
        <taxon>Vertebrata</taxon>
        <taxon>Euteleostomi</taxon>
        <taxon>Archelosauria</taxon>
        <taxon>Archosauria</taxon>
        <taxon>Dinosauria</taxon>
        <taxon>Saurischia</taxon>
        <taxon>Theropoda</taxon>
        <taxon>Coelurosauria</taxon>
        <taxon>Aves</taxon>
        <taxon>Neognathae</taxon>
        <taxon>Galloanserae</taxon>
        <taxon>Galliformes</taxon>
        <taxon>Phasianidae</taxon>
        <taxon>Perdicinae</taxon>
        <taxon>Coturnix</taxon>
    </lineage>
</organism>
<dbReference type="GO" id="GO:0005615">
    <property type="term" value="C:extracellular space"/>
    <property type="evidence" value="ECO:0007669"/>
    <property type="project" value="TreeGrafter"/>
</dbReference>
<dbReference type="Ensembl" id="ENSCJPT00005001657.1">
    <property type="protein sequence ID" value="ENSCJPP00005000940.1"/>
    <property type="gene ID" value="ENSCJPG00005001035.1"/>
</dbReference>
<dbReference type="GO" id="GO:0060326">
    <property type="term" value="P:cell chemotaxis"/>
    <property type="evidence" value="ECO:0007669"/>
    <property type="project" value="TreeGrafter"/>
</dbReference>
<feature type="domain" description="Beta-defensin-like" evidence="10">
    <location>
        <begin position="30"/>
        <end position="60"/>
    </location>
</feature>
<evidence type="ECO:0000256" key="6">
    <source>
        <dbReference type="ARBA" id="ARBA00022940"/>
    </source>
</evidence>
<evidence type="ECO:0000256" key="2">
    <source>
        <dbReference type="ARBA" id="ARBA00007371"/>
    </source>
</evidence>
<comment type="subcellular location">
    <subcellularLocation>
        <location evidence="1">Secreted</location>
    </subcellularLocation>
</comment>
<dbReference type="Proteomes" id="UP000694412">
    <property type="component" value="Chromosome 3"/>
</dbReference>
<reference evidence="11" key="3">
    <citation type="submission" date="2025-09" db="UniProtKB">
        <authorList>
            <consortium name="Ensembl"/>
        </authorList>
    </citation>
    <scope>IDENTIFICATION</scope>
</reference>
<dbReference type="PANTHER" id="PTHR20515:SF20">
    <property type="entry name" value="GALLINACIN-1-RELATED"/>
    <property type="match status" value="1"/>
</dbReference>
<keyword evidence="6" id="KW-0211">Defensin</keyword>
<reference evidence="11" key="1">
    <citation type="submission" date="2015-11" db="EMBL/GenBank/DDBJ databases">
        <authorList>
            <consortium name="International Coturnix japonica Genome Analysis Consortium"/>
            <person name="Warren W."/>
            <person name="Burt D.W."/>
            <person name="Antin P.B."/>
            <person name="Lanford R."/>
            <person name="Gros J."/>
            <person name="Wilson R.K."/>
        </authorList>
    </citation>
    <scope>NUCLEOTIDE SEQUENCE [LARGE SCALE GENOMIC DNA]</scope>
</reference>
<evidence type="ECO:0000256" key="7">
    <source>
        <dbReference type="ARBA" id="ARBA00023022"/>
    </source>
</evidence>
<evidence type="ECO:0000256" key="8">
    <source>
        <dbReference type="ARBA" id="ARBA00023157"/>
    </source>
</evidence>
<name>A0A8C2SME4_COTJA</name>
<evidence type="ECO:0000256" key="9">
    <source>
        <dbReference type="SAM" id="SignalP"/>
    </source>
</evidence>
<dbReference type="GeneTree" id="ENSGT01140000285465"/>
<dbReference type="PANTHER" id="PTHR20515">
    <property type="entry name" value="BETA-DEFENSIN"/>
    <property type="match status" value="1"/>
</dbReference>
<keyword evidence="4" id="KW-0929">Antimicrobial</keyword>
<dbReference type="SUPFAM" id="SSF57392">
    <property type="entry name" value="Defensin-like"/>
    <property type="match status" value="1"/>
</dbReference>
<proteinExistence type="inferred from homology"/>
<keyword evidence="12" id="KW-1185">Reference proteome</keyword>
<dbReference type="Pfam" id="PF00711">
    <property type="entry name" value="Defensin_beta"/>
    <property type="match status" value="1"/>
</dbReference>
<evidence type="ECO:0000313" key="11">
    <source>
        <dbReference type="Ensembl" id="ENSCJPP00005000940.1"/>
    </source>
</evidence>
<keyword evidence="8" id="KW-1015">Disulfide bond</keyword>
<reference evidence="11" key="2">
    <citation type="submission" date="2025-08" db="UniProtKB">
        <authorList>
            <consortium name="Ensembl"/>
        </authorList>
    </citation>
    <scope>IDENTIFICATION</scope>
</reference>
<keyword evidence="5 9" id="KW-0732">Signal</keyword>
<feature type="chain" id="PRO_5034128902" description="Beta-defensin-like domain-containing protein" evidence="9">
    <location>
        <begin position="21"/>
        <end position="76"/>
    </location>
</feature>
<evidence type="ECO:0000256" key="3">
    <source>
        <dbReference type="ARBA" id="ARBA00022525"/>
    </source>
</evidence>
<dbReference type="GO" id="GO:0042056">
    <property type="term" value="F:chemoattractant activity"/>
    <property type="evidence" value="ECO:0007669"/>
    <property type="project" value="TreeGrafter"/>
</dbReference>
<feature type="signal peptide" evidence="9">
    <location>
        <begin position="1"/>
        <end position="20"/>
    </location>
</feature>
<evidence type="ECO:0000256" key="1">
    <source>
        <dbReference type="ARBA" id="ARBA00004613"/>
    </source>
</evidence>
<comment type="similarity">
    <text evidence="2">Belongs to the beta-defensin family.</text>
</comment>
<dbReference type="GO" id="GO:0042742">
    <property type="term" value="P:defense response to bacterium"/>
    <property type="evidence" value="ECO:0007669"/>
    <property type="project" value="UniProtKB-KW"/>
</dbReference>
<keyword evidence="7" id="KW-0044">Antibiotic</keyword>
<dbReference type="Gene3D" id="3.10.360.10">
    <property type="entry name" value="Antimicrobial Peptide, Beta-defensin 2, Chain A"/>
    <property type="match status" value="1"/>
</dbReference>
<protein>
    <recommendedName>
        <fullName evidence="10">Beta-defensin-like domain-containing protein</fullName>
    </recommendedName>
</protein>
<evidence type="ECO:0000256" key="5">
    <source>
        <dbReference type="ARBA" id="ARBA00022729"/>
    </source>
</evidence>
<dbReference type="AlphaFoldDB" id="A0A8C2SME4"/>
<accession>A0A8C2SME4</accession>
<evidence type="ECO:0000313" key="12">
    <source>
        <dbReference type="Proteomes" id="UP000694412"/>
    </source>
</evidence>
<dbReference type="GO" id="GO:0031731">
    <property type="term" value="F:CCR6 chemokine receptor binding"/>
    <property type="evidence" value="ECO:0007669"/>
    <property type="project" value="TreeGrafter"/>
</dbReference>
<keyword evidence="3" id="KW-0964">Secreted</keyword>
<evidence type="ECO:0000256" key="4">
    <source>
        <dbReference type="ARBA" id="ARBA00022529"/>
    </source>
</evidence>
<dbReference type="InterPro" id="IPR001855">
    <property type="entry name" value="Defensin_beta-like"/>
</dbReference>
<sequence length="76" mass="8432">MRILYLLLVVLFVVVQGVAGQSYLSSPIRACRIRRGICFFGRCPQPYHHVGSCGLRSSCCVRYVEVQGIPIAMAES</sequence>
<evidence type="ECO:0000259" key="10">
    <source>
        <dbReference type="Pfam" id="PF00711"/>
    </source>
</evidence>